<keyword evidence="3" id="KW-1185">Reference proteome</keyword>
<dbReference type="InterPro" id="IPR007111">
    <property type="entry name" value="NACHT_NTPase"/>
</dbReference>
<gene>
    <name evidence="2" type="ORF">CK240_16730</name>
</gene>
<dbReference type="RefSeq" id="WP_095641446.1">
    <property type="nucleotide sequence ID" value="NZ_NSJZ01000036.1"/>
</dbReference>
<evidence type="ECO:0000313" key="3">
    <source>
        <dbReference type="Proteomes" id="UP000218023"/>
    </source>
</evidence>
<proteinExistence type="predicted"/>
<dbReference type="PANTHER" id="PTHR46844">
    <property type="entry name" value="SLR5058 PROTEIN"/>
    <property type="match status" value="1"/>
</dbReference>
<dbReference type="PANTHER" id="PTHR46844:SF1">
    <property type="entry name" value="SLR5058 PROTEIN"/>
    <property type="match status" value="1"/>
</dbReference>
<dbReference type="Gene3D" id="3.40.50.300">
    <property type="entry name" value="P-loop containing nucleotide triphosphate hydrolases"/>
    <property type="match status" value="1"/>
</dbReference>
<dbReference type="InterPro" id="IPR027417">
    <property type="entry name" value="P-loop_NTPase"/>
</dbReference>
<evidence type="ECO:0000259" key="1">
    <source>
        <dbReference type="PROSITE" id="PS50837"/>
    </source>
</evidence>
<protein>
    <recommendedName>
        <fullName evidence="1">NACHT domain-containing protein</fullName>
    </recommendedName>
</protein>
<reference evidence="2 3" key="1">
    <citation type="submission" date="2017-09" db="EMBL/GenBank/DDBJ databases">
        <title>Paracoccus alkalisoli sp. nov., isolated from saline alkaline soil.</title>
        <authorList>
            <person name="Dong X."/>
            <person name="Zhang G."/>
        </authorList>
    </citation>
    <scope>NUCLEOTIDE SEQUENCE [LARGE SCALE GENOMIC DNA]</scope>
    <source>
        <strain evidence="2 3">WN007</strain>
    </source>
</reference>
<sequence length="613" mass="70333">MNWVDTLLSPLKESVALKLDDFIISFKEYLPQKYKQVGLVRTIVDIYKNVPIDTVYVSSNFLDNSTSISEDELFQRIESGEAFTIEGFGGSGKSIFMRHLWRSLAKRGSSIPILVELRNIDLSKGSLTDFIVGSCFGEARLSTGQFEMLLGDGRFTVLLDGFDELGQNDKRNVEREIIKLSEHFSKTSIVVTGRPDERFSSWGRFQTLKVAPFTFSQFSELINKIDFDPDSKRSFQNRADEDFFNLHREFLSNPLLALMMLVSFGENAEIPSRLSVFYRQCFDALFRKHDAMKQAYERQRTLDQLEFERFFSVFSFLSHQDKKTSFGDNYFHRNISDSMEYLGIPEEKRSGIEIDVLEAVNLLAKEGDFYFYIHRSFQEYFAARCVTTVMVNEVPQALSFFADDTNSTAFRLCCEMHEDLVKEKYLIPEYERLRHLFPTECPDDHPLYVADVQGCSGEIGVHLWATENGEKFAELNGWMFNSAHDVDKLYRCAANVGDKGGALNEARFELSIEVPKPLCNAVMLSEIKRAELVESGRVLISIQGKDLRFVIDGIVDPAGISAIEVALDRERHECMKSLLKLNEILLSFNQYLESNLKRRESSRKLLIRSESDI</sequence>
<dbReference type="SUPFAM" id="SSF52540">
    <property type="entry name" value="P-loop containing nucleoside triphosphate hydrolases"/>
    <property type="match status" value="1"/>
</dbReference>
<dbReference type="OrthoDB" id="2081291at2"/>
<dbReference type="EMBL" id="NSJZ01000036">
    <property type="protein sequence ID" value="PAU95036.1"/>
    <property type="molecule type" value="Genomic_DNA"/>
</dbReference>
<dbReference type="Pfam" id="PF05729">
    <property type="entry name" value="NACHT"/>
    <property type="match status" value="1"/>
</dbReference>
<dbReference type="Proteomes" id="UP000218023">
    <property type="component" value="Unassembled WGS sequence"/>
</dbReference>
<feature type="domain" description="NACHT" evidence="1">
    <location>
        <begin position="81"/>
        <end position="196"/>
    </location>
</feature>
<comment type="caution">
    <text evidence="2">The sequence shown here is derived from an EMBL/GenBank/DDBJ whole genome shotgun (WGS) entry which is preliminary data.</text>
</comment>
<evidence type="ECO:0000313" key="2">
    <source>
        <dbReference type="EMBL" id="PAU95036.1"/>
    </source>
</evidence>
<name>A0A2A2GBD2_9RHOB</name>
<dbReference type="PROSITE" id="PS50837">
    <property type="entry name" value="NACHT"/>
    <property type="match status" value="1"/>
</dbReference>
<accession>A0A2A2GBD2</accession>
<organism evidence="2 3">
    <name type="scientific">Paracoccus salipaludis</name>
    <dbReference type="NCBI Taxonomy" id="2032623"/>
    <lineage>
        <taxon>Bacteria</taxon>
        <taxon>Pseudomonadati</taxon>
        <taxon>Pseudomonadota</taxon>
        <taxon>Alphaproteobacteria</taxon>
        <taxon>Rhodobacterales</taxon>
        <taxon>Paracoccaceae</taxon>
        <taxon>Paracoccus</taxon>
    </lineage>
</organism>
<dbReference type="AlphaFoldDB" id="A0A2A2GBD2"/>